<reference evidence="3 4" key="1">
    <citation type="journal article" date="2004" name="Science">
        <title>The genome of the diatom Thalassiosira pseudonana: ecology, evolution, and metabolism.</title>
        <authorList>
            <person name="Armbrust E.V."/>
            <person name="Berges J.A."/>
            <person name="Bowler C."/>
            <person name="Green B.R."/>
            <person name="Martinez D."/>
            <person name="Putnam N.H."/>
            <person name="Zhou S."/>
            <person name="Allen A.E."/>
            <person name="Apt K.E."/>
            <person name="Bechner M."/>
            <person name="Brzezinski M.A."/>
            <person name="Chaal B.K."/>
            <person name="Chiovitti A."/>
            <person name="Davis A.K."/>
            <person name="Demarest M.S."/>
            <person name="Detter J.C."/>
            <person name="Glavina T."/>
            <person name="Goodstein D."/>
            <person name="Hadi M.Z."/>
            <person name="Hellsten U."/>
            <person name="Hildebrand M."/>
            <person name="Jenkins B.D."/>
            <person name="Jurka J."/>
            <person name="Kapitonov V.V."/>
            <person name="Kroger N."/>
            <person name="Lau W.W."/>
            <person name="Lane T.W."/>
            <person name="Larimer F.W."/>
            <person name="Lippmeier J.C."/>
            <person name="Lucas S."/>
            <person name="Medina M."/>
            <person name="Montsant A."/>
            <person name="Obornik M."/>
            <person name="Parker M.S."/>
            <person name="Palenik B."/>
            <person name="Pazour G.J."/>
            <person name="Richardson P.M."/>
            <person name="Rynearson T.A."/>
            <person name="Saito M.A."/>
            <person name="Schwartz D.C."/>
            <person name="Thamatrakoln K."/>
            <person name="Valentin K."/>
            <person name="Vardi A."/>
            <person name="Wilkerson F.P."/>
            <person name="Rokhsar D.S."/>
        </authorList>
    </citation>
    <scope>NUCLEOTIDE SEQUENCE [LARGE SCALE GENOMIC DNA]</scope>
    <source>
        <strain evidence="3 4">CCMP1335</strain>
    </source>
</reference>
<feature type="signal peptide" evidence="1">
    <location>
        <begin position="1"/>
        <end position="17"/>
    </location>
</feature>
<feature type="chain" id="PRO_5002874034" description="Limiting CO2-inducible protein B/C beta carbonyic anhydrase domain-containing protein" evidence="1">
    <location>
        <begin position="18"/>
        <end position="310"/>
    </location>
</feature>
<dbReference type="RefSeq" id="XP_002297285.1">
    <property type="nucleotide sequence ID" value="XM_002297249.1"/>
</dbReference>
<evidence type="ECO:0000313" key="3">
    <source>
        <dbReference type="EMBL" id="EED86435.1"/>
    </source>
</evidence>
<dbReference type="KEGG" id="tps:THAPSDRAFT_bd672"/>
<evidence type="ECO:0000259" key="2">
    <source>
        <dbReference type="Pfam" id="PF18599"/>
    </source>
</evidence>
<dbReference type="PANTHER" id="PTHR38016">
    <property type="entry name" value="UNNAMED PRODUCT"/>
    <property type="match status" value="1"/>
</dbReference>
<accession>B8LE19</accession>
<proteinExistence type="predicted"/>
<dbReference type="OMA" id="IQYPARA"/>
<dbReference type="InParanoid" id="B8LE19"/>
<evidence type="ECO:0000313" key="4">
    <source>
        <dbReference type="Proteomes" id="UP000001449"/>
    </source>
</evidence>
<dbReference type="HOGENOM" id="CLU_078112_0_0_1"/>
<keyword evidence="4" id="KW-1185">Reference proteome</keyword>
<dbReference type="Pfam" id="PF18599">
    <property type="entry name" value="LCIB_C_CA"/>
    <property type="match status" value="1"/>
</dbReference>
<dbReference type="AlphaFoldDB" id="B8LE19"/>
<dbReference type="SMR" id="B8LE19"/>
<sequence>MKLSIASLSLLFASTQALQTTANHRAITSRTPTNLSMIKPGETGSAIERVQELFQSLPAENADFDKMVKKNFPGAISNRELATRVVELLDEKNFNPSNTLLCTSLCADELARELEDEFVNIFGNNFNLGGLAGFPFAGNTGWGAMSAHVPDEGYCLVIHGPHVGISKDGQIGKVERSGIALVDKCCGSAIAASNYLKGITDGTASINPQIQKFSDFQQGAVQELILPFGKRLARAEDRMRELPYALYDSQEVLVTDIVNTGKGSIKKGLAVLGGIQINTSPDTLDYFHPLRFDYYDADGNLVENMLPYLR</sequence>
<organism evidence="3 4">
    <name type="scientific">Thalassiosira pseudonana</name>
    <name type="common">Marine diatom</name>
    <name type="synonym">Cyclotella nana</name>
    <dbReference type="NCBI Taxonomy" id="35128"/>
    <lineage>
        <taxon>Eukaryota</taxon>
        <taxon>Sar</taxon>
        <taxon>Stramenopiles</taxon>
        <taxon>Ochrophyta</taxon>
        <taxon>Bacillariophyta</taxon>
        <taxon>Coscinodiscophyceae</taxon>
        <taxon>Thalassiosirophycidae</taxon>
        <taxon>Thalassiosirales</taxon>
        <taxon>Thalassiosiraceae</taxon>
        <taxon>Thalassiosira</taxon>
    </lineage>
</organism>
<dbReference type="Proteomes" id="UP000001449">
    <property type="component" value="Unassembled WGS sequence"/>
</dbReference>
<keyword evidence="1" id="KW-0732">Signal</keyword>
<dbReference type="PaxDb" id="35128-Thapsdraft672"/>
<dbReference type="EMBL" id="DS999427">
    <property type="protein sequence ID" value="EED86435.1"/>
    <property type="molecule type" value="Genomic_DNA"/>
</dbReference>
<name>B8LE19_THAPS</name>
<gene>
    <name evidence="3" type="ORF">THAPSDRAFT_bd672</name>
</gene>
<dbReference type="eggNOG" id="ENOG502S48Q">
    <property type="taxonomic scope" value="Eukaryota"/>
</dbReference>
<dbReference type="InterPro" id="IPR040703">
    <property type="entry name" value="LCIB/C_CA"/>
</dbReference>
<protein>
    <recommendedName>
        <fullName evidence="2">Limiting CO2-inducible protein B/C beta carbonyic anhydrase domain-containing protein</fullName>
    </recommendedName>
</protein>
<evidence type="ECO:0000256" key="1">
    <source>
        <dbReference type="SAM" id="SignalP"/>
    </source>
</evidence>
<dbReference type="PANTHER" id="PTHR38016:SF1">
    <property type="entry name" value="LIMITING CO2-INDUCIBLE PROTEIN B_C BETA CARBONYIC ANHYDRASE DOMAIN-CONTAINING PROTEIN"/>
    <property type="match status" value="1"/>
</dbReference>
<reference evidence="3 4" key="2">
    <citation type="journal article" date="2008" name="Nature">
        <title>The Phaeodactylum genome reveals the evolutionary history of diatom genomes.</title>
        <authorList>
            <person name="Bowler C."/>
            <person name="Allen A.E."/>
            <person name="Badger J.H."/>
            <person name="Grimwood J."/>
            <person name="Jabbari K."/>
            <person name="Kuo A."/>
            <person name="Maheswari U."/>
            <person name="Martens C."/>
            <person name="Maumus F."/>
            <person name="Otillar R.P."/>
            <person name="Rayko E."/>
            <person name="Salamov A."/>
            <person name="Vandepoele K."/>
            <person name="Beszteri B."/>
            <person name="Gruber A."/>
            <person name="Heijde M."/>
            <person name="Katinka M."/>
            <person name="Mock T."/>
            <person name="Valentin K."/>
            <person name="Verret F."/>
            <person name="Berges J.A."/>
            <person name="Brownlee C."/>
            <person name="Cadoret J.P."/>
            <person name="Chiovitti A."/>
            <person name="Choi C.J."/>
            <person name="Coesel S."/>
            <person name="De Martino A."/>
            <person name="Detter J.C."/>
            <person name="Durkin C."/>
            <person name="Falciatore A."/>
            <person name="Fournet J."/>
            <person name="Haruta M."/>
            <person name="Huysman M.J."/>
            <person name="Jenkins B.D."/>
            <person name="Jiroutova K."/>
            <person name="Jorgensen R.E."/>
            <person name="Joubert Y."/>
            <person name="Kaplan A."/>
            <person name="Kroger N."/>
            <person name="Kroth P.G."/>
            <person name="La Roche J."/>
            <person name="Lindquist E."/>
            <person name="Lommer M."/>
            <person name="Martin-Jezequel V."/>
            <person name="Lopez P.J."/>
            <person name="Lucas S."/>
            <person name="Mangogna M."/>
            <person name="McGinnis K."/>
            <person name="Medlin L.K."/>
            <person name="Montsant A."/>
            <person name="Oudot-Le Secq M.P."/>
            <person name="Napoli C."/>
            <person name="Obornik M."/>
            <person name="Parker M.S."/>
            <person name="Petit J.L."/>
            <person name="Porcel B.M."/>
            <person name="Poulsen N."/>
            <person name="Robison M."/>
            <person name="Rychlewski L."/>
            <person name="Rynearson T.A."/>
            <person name="Schmutz J."/>
            <person name="Shapiro H."/>
            <person name="Siaut M."/>
            <person name="Stanley M."/>
            <person name="Sussman M.R."/>
            <person name="Taylor A.R."/>
            <person name="Vardi A."/>
            <person name="von Dassow P."/>
            <person name="Vyverman W."/>
            <person name="Willis A."/>
            <person name="Wyrwicz L.S."/>
            <person name="Rokhsar D.S."/>
            <person name="Weissenbach J."/>
            <person name="Armbrust E.V."/>
            <person name="Green B.R."/>
            <person name="Van de Peer Y."/>
            <person name="Grigoriev I.V."/>
        </authorList>
    </citation>
    <scope>NUCLEOTIDE SEQUENCE [LARGE SCALE GENOMIC DNA]</scope>
    <source>
        <strain evidence="3 4">CCMP1335</strain>
    </source>
</reference>
<feature type="domain" description="Limiting CO2-inducible protein B/C beta carbonyic anhydrase" evidence="2">
    <location>
        <begin position="75"/>
        <end position="295"/>
    </location>
</feature>
<dbReference type="GeneID" id="7447295"/>